<gene>
    <name evidence="4" type="ORF">LR394_25320</name>
</gene>
<dbReference type="SUPFAM" id="SSF55347">
    <property type="entry name" value="Glyceraldehyde-3-phosphate dehydrogenase-like, C-terminal domain"/>
    <property type="match status" value="1"/>
</dbReference>
<organism evidence="4 5">
    <name type="scientific">Kineosporia babensis</name>
    <dbReference type="NCBI Taxonomy" id="499548"/>
    <lineage>
        <taxon>Bacteria</taxon>
        <taxon>Bacillati</taxon>
        <taxon>Actinomycetota</taxon>
        <taxon>Actinomycetes</taxon>
        <taxon>Kineosporiales</taxon>
        <taxon>Kineosporiaceae</taxon>
        <taxon>Kineosporia</taxon>
    </lineage>
</organism>
<evidence type="ECO:0000259" key="3">
    <source>
        <dbReference type="Pfam" id="PF02894"/>
    </source>
</evidence>
<dbReference type="Pfam" id="PF01408">
    <property type="entry name" value="GFO_IDH_MocA"/>
    <property type="match status" value="1"/>
</dbReference>
<dbReference type="AlphaFoldDB" id="A0A9X1NI74"/>
<evidence type="ECO:0000259" key="2">
    <source>
        <dbReference type="Pfam" id="PF01408"/>
    </source>
</evidence>
<evidence type="ECO:0000313" key="4">
    <source>
        <dbReference type="EMBL" id="MCD5314236.1"/>
    </source>
</evidence>
<dbReference type="RefSeq" id="WP_231446569.1">
    <property type="nucleotide sequence ID" value="NZ_JAJOMB010000015.1"/>
</dbReference>
<dbReference type="Proteomes" id="UP001138997">
    <property type="component" value="Unassembled WGS sequence"/>
</dbReference>
<keyword evidence="5" id="KW-1185">Reference proteome</keyword>
<feature type="domain" description="Gfo/Idh/MocA-like oxidoreductase C-terminal" evidence="3">
    <location>
        <begin position="139"/>
        <end position="370"/>
    </location>
</feature>
<dbReference type="PANTHER" id="PTHR43708">
    <property type="entry name" value="CONSERVED EXPRESSED OXIDOREDUCTASE (EUROFUNG)"/>
    <property type="match status" value="1"/>
</dbReference>
<evidence type="ECO:0000256" key="1">
    <source>
        <dbReference type="ARBA" id="ARBA00010928"/>
    </source>
</evidence>
<dbReference type="Pfam" id="PF02894">
    <property type="entry name" value="GFO_IDH_MocA_C"/>
    <property type="match status" value="1"/>
</dbReference>
<comment type="similarity">
    <text evidence="1">Belongs to the Gfo/Idh/MocA family.</text>
</comment>
<feature type="domain" description="Gfo/Idh/MocA-like oxidoreductase N-terminal" evidence="2">
    <location>
        <begin position="7"/>
        <end position="125"/>
    </location>
</feature>
<dbReference type="GO" id="GO:0000166">
    <property type="term" value="F:nucleotide binding"/>
    <property type="evidence" value="ECO:0007669"/>
    <property type="project" value="InterPro"/>
</dbReference>
<proteinExistence type="inferred from homology"/>
<dbReference type="InterPro" id="IPR051317">
    <property type="entry name" value="Gfo/Idh/MocA_oxidoreduct"/>
</dbReference>
<dbReference type="PANTHER" id="PTHR43708:SF8">
    <property type="entry name" value="OXIDOREDUCTASE"/>
    <property type="match status" value="1"/>
</dbReference>
<dbReference type="InterPro" id="IPR004104">
    <property type="entry name" value="Gfo/Idh/MocA-like_OxRdtase_C"/>
</dbReference>
<dbReference type="Gene3D" id="3.40.50.720">
    <property type="entry name" value="NAD(P)-binding Rossmann-like Domain"/>
    <property type="match status" value="1"/>
</dbReference>
<protein>
    <submittedName>
        <fullName evidence="4">Gfo/Idh/MocA family oxidoreductase</fullName>
    </submittedName>
</protein>
<comment type="caution">
    <text evidence="4">The sequence shown here is derived from an EMBL/GenBank/DDBJ whole genome shotgun (WGS) entry which is preliminary data.</text>
</comment>
<name>A0A9X1NI74_9ACTN</name>
<sequence>MITSGLSVAVVGCGARSVIGLHVAEVRPGARVTAVVDTEPEGRRRGAEIFAGAQVFESVAQLVAAGGVDAAIVSTPDHAHADIAVELLRNGIAVYLEKPLATTLEDADRVLHAAAETGTKLYVGHNFRHSGVVRALRGVVERGEIGEVKAVWVRHFVGNGGDYYFKDWHAERAKTGTLLLQKASHDIDVVHHLAGGYTRQVVGMGGLVLFGGIQDRHERPGQTMPDWFSMDNWPPGSHTGLNPVVDVEDVSMMLMQLGNGVFASYQQCHFTPDYWRNYTVIGTEGRVENFGDTAGGVVRVWNRRHLWQAEGDAEYPIEGVSEGHEDADRLTMAEFLEHVVSGAPTLVSPVAAREAVAAGALAAESLRNNSVPHLVPELPTNVLHHFRSGAGNEAPATERAEQ</sequence>
<reference evidence="4" key="1">
    <citation type="submission" date="2021-11" db="EMBL/GenBank/DDBJ databases">
        <title>Streptomyces corallinus and Kineosporia corallina sp. nov., two new coral-derived marine actinobacteria.</title>
        <authorList>
            <person name="Buangrab K."/>
            <person name="Sutthacheep M."/>
            <person name="Yeemin T."/>
            <person name="Harunari E."/>
            <person name="Igarashi Y."/>
            <person name="Sripreechasak P."/>
            <person name="Kanchanasin P."/>
            <person name="Tanasupawat S."/>
            <person name="Phongsopitanun W."/>
        </authorList>
    </citation>
    <scope>NUCLEOTIDE SEQUENCE</scope>
    <source>
        <strain evidence="4">JCM 31032</strain>
    </source>
</reference>
<dbReference type="Gene3D" id="3.30.360.10">
    <property type="entry name" value="Dihydrodipicolinate Reductase, domain 2"/>
    <property type="match status" value="1"/>
</dbReference>
<dbReference type="InterPro" id="IPR000683">
    <property type="entry name" value="Gfo/Idh/MocA-like_OxRdtase_N"/>
</dbReference>
<accession>A0A9X1NI74</accession>
<dbReference type="EMBL" id="JAJOMB010000015">
    <property type="protein sequence ID" value="MCD5314236.1"/>
    <property type="molecule type" value="Genomic_DNA"/>
</dbReference>
<evidence type="ECO:0000313" key="5">
    <source>
        <dbReference type="Proteomes" id="UP001138997"/>
    </source>
</evidence>
<dbReference type="InterPro" id="IPR036291">
    <property type="entry name" value="NAD(P)-bd_dom_sf"/>
</dbReference>
<dbReference type="SUPFAM" id="SSF51735">
    <property type="entry name" value="NAD(P)-binding Rossmann-fold domains"/>
    <property type="match status" value="1"/>
</dbReference>